<feature type="compositionally biased region" description="Basic and acidic residues" evidence="1">
    <location>
        <begin position="239"/>
        <end position="248"/>
    </location>
</feature>
<name>A0ABW9R126_9ACTN</name>
<dbReference type="Gene3D" id="3.40.710.10">
    <property type="entry name" value="DD-peptidase/beta-lactamase superfamily"/>
    <property type="match status" value="1"/>
</dbReference>
<dbReference type="Pfam" id="PF00144">
    <property type="entry name" value="Beta-lactamase"/>
    <property type="match status" value="1"/>
</dbReference>
<proteinExistence type="predicted"/>
<gene>
    <name evidence="3" type="ORF">GHK86_21485</name>
</gene>
<dbReference type="InterPro" id="IPR001466">
    <property type="entry name" value="Beta-lactam-related"/>
</dbReference>
<feature type="non-terminal residue" evidence="3">
    <location>
        <position position="248"/>
    </location>
</feature>
<keyword evidence="4" id="KW-1185">Reference proteome</keyword>
<comment type="caution">
    <text evidence="3">The sequence shown here is derived from an EMBL/GenBank/DDBJ whole genome shotgun (WGS) entry which is preliminary data.</text>
</comment>
<dbReference type="PANTHER" id="PTHR43283">
    <property type="entry name" value="BETA-LACTAMASE-RELATED"/>
    <property type="match status" value="1"/>
</dbReference>
<evidence type="ECO:0000313" key="3">
    <source>
        <dbReference type="EMBL" id="MST35291.1"/>
    </source>
</evidence>
<accession>A0ABW9R126</accession>
<reference evidence="3 4" key="1">
    <citation type="submission" date="2019-11" db="EMBL/GenBank/DDBJ databases">
        <title>Acidiferrimicrobium australis gen. nov., sp. nov., an acidophilic and obligately heterotrophic, member of the Actinobacteria that catalyses dissimilatory oxido- reduction of iron isolated from metal-rich acidic water in Chile.</title>
        <authorList>
            <person name="Gonzalez D."/>
            <person name="Huber K."/>
            <person name="Hedrich S."/>
            <person name="Rojas-Villalobos C."/>
            <person name="Quatrini R."/>
            <person name="Dinamarca M.A."/>
            <person name="Schwarz A."/>
            <person name="Canales C."/>
            <person name="Nancucheo I."/>
        </authorList>
    </citation>
    <scope>NUCLEOTIDE SEQUENCE [LARGE SCALE GENOMIC DNA]</scope>
    <source>
        <strain evidence="3 4">USS-CCA1</strain>
    </source>
</reference>
<dbReference type="Proteomes" id="UP000437736">
    <property type="component" value="Unassembled WGS sequence"/>
</dbReference>
<keyword evidence="3" id="KW-0378">Hydrolase</keyword>
<dbReference type="InterPro" id="IPR012338">
    <property type="entry name" value="Beta-lactam/transpept-like"/>
</dbReference>
<protein>
    <submittedName>
        <fullName evidence="3">Serine hydrolase</fullName>
    </submittedName>
</protein>
<dbReference type="GO" id="GO:0016787">
    <property type="term" value="F:hydrolase activity"/>
    <property type="evidence" value="ECO:0007669"/>
    <property type="project" value="UniProtKB-KW"/>
</dbReference>
<evidence type="ECO:0000256" key="1">
    <source>
        <dbReference type="SAM" id="MobiDB-lite"/>
    </source>
</evidence>
<feature type="domain" description="Beta-lactamase-related" evidence="2">
    <location>
        <begin position="37"/>
        <end position="225"/>
    </location>
</feature>
<evidence type="ECO:0000259" key="2">
    <source>
        <dbReference type="Pfam" id="PF00144"/>
    </source>
</evidence>
<feature type="region of interest" description="Disordered" evidence="1">
    <location>
        <begin position="210"/>
        <end position="248"/>
    </location>
</feature>
<evidence type="ECO:0000313" key="4">
    <source>
        <dbReference type="Proteomes" id="UP000437736"/>
    </source>
</evidence>
<dbReference type="PANTHER" id="PTHR43283:SF15">
    <property type="entry name" value="CONSERVED PROTEIN"/>
    <property type="match status" value="1"/>
</dbReference>
<dbReference type="EMBL" id="WJHE01001589">
    <property type="protein sequence ID" value="MST35291.1"/>
    <property type="molecule type" value="Genomic_DNA"/>
</dbReference>
<dbReference type="InterPro" id="IPR050789">
    <property type="entry name" value="Diverse_Enzym_Activities"/>
</dbReference>
<sequence length="248" mass="25432">MPDPLAAVAGWPVTAAVAVVTADGIGAAAGDLDRPRPWASVSKLLTALSVLVAAEEGTLSLDDPAGPPGSTVAHLLAHASGVAPDGPRVLAPPGTRRIYSNAGFELLGQALEDAAGMPFAAYLRAATIEPLGMVATTFTGSPAAGAHGPLRDLTRLAAELLTPRLVSPATLDAASHVAFPGLDGVLPGYGPQRPNDWGLGFEIRGHKDPHWTGRSNSPATFGHFGLGEHPADRQPVAGRAERQLRQRG</sequence>
<organism evidence="3 4">
    <name type="scientific">Acidiferrimicrobium australe</name>
    <dbReference type="NCBI Taxonomy" id="2664430"/>
    <lineage>
        <taxon>Bacteria</taxon>
        <taxon>Bacillati</taxon>
        <taxon>Actinomycetota</taxon>
        <taxon>Acidimicrobiia</taxon>
        <taxon>Acidimicrobiales</taxon>
        <taxon>Acidimicrobiaceae</taxon>
        <taxon>Acidiferrimicrobium</taxon>
    </lineage>
</organism>
<dbReference type="SUPFAM" id="SSF56601">
    <property type="entry name" value="beta-lactamase/transpeptidase-like"/>
    <property type="match status" value="1"/>
</dbReference>